<accession>A0A9D4WP77</accession>
<evidence type="ECO:0000256" key="1">
    <source>
        <dbReference type="SAM" id="MobiDB-lite"/>
    </source>
</evidence>
<proteinExistence type="predicted"/>
<evidence type="ECO:0000313" key="3">
    <source>
        <dbReference type="Proteomes" id="UP001058974"/>
    </source>
</evidence>
<organism evidence="2 3">
    <name type="scientific">Pisum sativum</name>
    <name type="common">Garden pea</name>
    <name type="synonym">Lathyrus oleraceus</name>
    <dbReference type="NCBI Taxonomy" id="3888"/>
    <lineage>
        <taxon>Eukaryota</taxon>
        <taxon>Viridiplantae</taxon>
        <taxon>Streptophyta</taxon>
        <taxon>Embryophyta</taxon>
        <taxon>Tracheophyta</taxon>
        <taxon>Spermatophyta</taxon>
        <taxon>Magnoliopsida</taxon>
        <taxon>eudicotyledons</taxon>
        <taxon>Gunneridae</taxon>
        <taxon>Pentapetalae</taxon>
        <taxon>rosids</taxon>
        <taxon>fabids</taxon>
        <taxon>Fabales</taxon>
        <taxon>Fabaceae</taxon>
        <taxon>Papilionoideae</taxon>
        <taxon>50 kb inversion clade</taxon>
        <taxon>NPAAA clade</taxon>
        <taxon>Hologalegina</taxon>
        <taxon>IRL clade</taxon>
        <taxon>Fabeae</taxon>
        <taxon>Lathyrus</taxon>
    </lineage>
</organism>
<reference evidence="2 3" key="1">
    <citation type="journal article" date="2022" name="Nat. Genet.">
        <title>Improved pea reference genome and pan-genome highlight genomic features and evolutionary characteristics.</title>
        <authorList>
            <person name="Yang T."/>
            <person name="Liu R."/>
            <person name="Luo Y."/>
            <person name="Hu S."/>
            <person name="Wang D."/>
            <person name="Wang C."/>
            <person name="Pandey M.K."/>
            <person name="Ge S."/>
            <person name="Xu Q."/>
            <person name="Li N."/>
            <person name="Li G."/>
            <person name="Huang Y."/>
            <person name="Saxena R.K."/>
            <person name="Ji Y."/>
            <person name="Li M."/>
            <person name="Yan X."/>
            <person name="He Y."/>
            <person name="Liu Y."/>
            <person name="Wang X."/>
            <person name="Xiang C."/>
            <person name="Varshney R.K."/>
            <person name="Ding H."/>
            <person name="Gao S."/>
            <person name="Zong X."/>
        </authorList>
    </citation>
    <scope>NUCLEOTIDE SEQUENCE [LARGE SCALE GENOMIC DNA]</scope>
    <source>
        <strain evidence="2 3">cv. Zhongwan 6</strain>
    </source>
</reference>
<name>A0A9D4WP77_PEA</name>
<dbReference type="Proteomes" id="UP001058974">
    <property type="component" value="Chromosome 5"/>
</dbReference>
<comment type="caution">
    <text evidence="2">The sequence shown here is derived from an EMBL/GenBank/DDBJ whole genome shotgun (WGS) entry which is preliminary data.</text>
</comment>
<feature type="region of interest" description="Disordered" evidence="1">
    <location>
        <begin position="150"/>
        <end position="184"/>
    </location>
</feature>
<sequence length="184" mass="20953">MDIKYASDELGSSDLDASDGDKEPKYPRFKMQDLDKNYKFKVGLKFVSLEEFKDAITEWVLNNSSATSKWVAKTVVARMTSSDGVKIRDIISEIRSKFSIGITMSRAWKAKQIAKSLIEVVALGFRNQCPKIFVDDYYSKDTYEKFYGYNRKPKKTTTGQGQPREQTQSKAQTATQEQTQPTKA</sequence>
<protein>
    <submittedName>
        <fullName evidence="2">Uncharacterized protein</fullName>
    </submittedName>
</protein>
<dbReference type="AlphaFoldDB" id="A0A9D4WP77"/>
<feature type="region of interest" description="Disordered" evidence="1">
    <location>
        <begin position="1"/>
        <end position="26"/>
    </location>
</feature>
<gene>
    <name evidence="2" type="ORF">KIW84_052153</name>
</gene>
<evidence type="ECO:0000313" key="2">
    <source>
        <dbReference type="EMBL" id="KAI5405259.1"/>
    </source>
</evidence>
<feature type="compositionally biased region" description="Low complexity" evidence="1">
    <location>
        <begin position="165"/>
        <end position="184"/>
    </location>
</feature>
<dbReference type="Gramene" id="Psat05G0215300-T1">
    <property type="protein sequence ID" value="KAI5405259.1"/>
    <property type="gene ID" value="KIW84_052153"/>
</dbReference>
<keyword evidence="3" id="KW-1185">Reference proteome</keyword>
<dbReference type="EMBL" id="JAMSHJ010000005">
    <property type="protein sequence ID" value="KAI5405259.1"/>
    <property type="molecule type" value="Genomic_DNA"/>
</dbReference>